<proteinExistence type="inferred from homology"/>
<evidence type="ECO:0000313" key="9">
    <source>
        <dbReference type="EMBL" id="TFL04389.1"/>
    </source>
</evidence>
<dbReference type="UniPathway" id="UPA00232"/>
<dbReference type="Pfam" id="PF05019">
    <property type="entry name" value="Coq4"/>
    <property type="match status" value="1"/>
</dbReference>
<dbReference type="OrthoDB" id="4249at2759"/>
<comment type="subunit">
    <text evidence="7">Component of a multi-subunit COQ enzyme complex, composed of at least COQ3, COQ4, COQ5, COQ6, COQ7 and COQ9.</text>
</comment>
<feature type="binding site" evidence="7">
    <location>
        <position position="189"/>
    </location>
    <ligand>
        <name>Zn(2+)</name>
        <dbReference type="ChEBI" id="CHEBI:29105"/>
    </ligand>
</feature>
<keyword evidence="9" id="KW-0830">Ubiquinone</keyword>
<dbReference type="Proteomes" id="UP000305067">
    <property type="component" value="Unassembled WGS sequence"/>
</dbReference>
<sequence length="309" mass="34563">MSFRAATSSLRRTTVPACSRSAGVPRRQLHRTTAVLSQAQAEPQAQHAAGAGKTNSDAANDLPYPEFVKLNWFENAFLAAGSAVMSRANPYRGDMIAALGETTAGPSLPRLRDIMLESEEGRQILKDRPRVSSSTVDMNQLATYPEGSLGRAYVTWLERCGVTPDTREPVRYIEDPELAYVMQRYRESHDFYHCITNLPVSVEYEIALKYFEFANLGLPMTAISALFGPLRLPSEKRARLMNEFIPWALKCGGGAKSLISVYWEKRWDQDVEELRRELGVWNAPEARWSKPLTVAKEAAAKRATFMGVD</sequence>
<dbReference type="GO" id="GO:0120539">
    <property type="term" value="F:4-hydroxy-3-methoxy-5-polyprenylbenzoate decarboxylase activity"/>
    <property type="evidence" value="ECO:0007669"/>
    <property type="project" value="UniProtKB-EC"/>
</dbReference>
<evidence type="ECO:0000256" key="6">
    <source>
        <dbReference type="ARBA" id="ARBA00081568"/>
    </source>
</evidence>
<keyword evidence="3 7" id="KW-0496">Mitochondrion</keyword>
<evidence type="ECO:0000256" key="3">
    <source>
        <dbReference type="ARBA" id="ARBA00023128"/>
    </source>
</evidence>
<evidence type="ECO:0000256" key="7">
    <source>
        <dbReference type="HAMAP-Rule" id="MF_03111"/>
    </source>
</evidence>
<dbReference type="HAMAP" id="MF_03111">
    <property type="entry name" value="Coq4"/>
    <property type="match status" value="1"/>
</dbReference>
<comment type="catalytic activity">
    <reaction evidence="7">
        <text>a 4-hydroxy-3-methoxy-5-(all-trans-polyprenyl)benzoate + H(+) = a 2-methoxy-6-(all-trans-polyprenyl)phenol + CO2</text>
        <dbReference type="Rhea" id="RHEA:81179"/>
        <dbReference type="Rhea" id="RHEA-COMP:9551"/>
        <dbReference type="Rhea" id="RHEA-COMP:10931"/>
        <dbReference type="ChEBI" id="CHEBI:15378"/>
        <dbReference type="ChEBI" id="CHEBI:16526"/>
        <dbReference type="ChEBI" id="CHEBI:62731"/>
        <dbReference type="ChEBI" id="CHEBI:84443"/>
        <dbReference type="EC" id="4.1.1.130"/>
    </reaction>
</comment>
<name>A0A5C3QVJ7_9AGAR</name>
<evidence type="ECO:0000256" key="5">
    <source>
        <dbReference type="ARBA" id="ARBA00023239"/>
    </source>
</evidence>
<keyword evidence="7" id="KW-0862">Zinc</keyword>
<comment type="function">
    <text evidence="7">Lyase that catalyzes the C1-decarboxylation of 4-hydroxy-3-methoxy-5-(all-trans-polyprenyl)benzoic acid into 2-methoxy-6-(all-trans-polyprenyl)phenol during ubiquinone biosynthesis.</text>
</comment>
<evidence type="ECO:0000256" key="2">
    <source>
        <dbReference type="ARBA" id="ARBA00022792"/>
    </source>
</evidence>
<keyword evidence="4 7" id="KW-0472">Membrane</keyword>
<reference evidence="9 10" key="1">
    <citation type="journal article" date="2019" name="Nat. Ecol. Evol.">
        <title>Megaphylogeny resolves global patterns of mushroom evolution.</title>
        <authorList>
            <person name="Varga T."/>
            <person name="Krizsan K."/>
            <person name="Foldi C."/>
            <person name="Dima B."/>
            <person name="Sanchez-Garcia M."/>
            <person name="Sanchez-Ramirez S."/>
            <person name="Szollosi G.J."/>
            <person name="Szarkandi J.G."/>
            <person name="Papp V."/>
            <person name="Albert L."/>
            <person name="Andreopoulos W."/>
            <person name="Angelini C."/>
            <person name="Antonin V."/>
            <person name="Barry K.W."/>
            <person name="Bougher N.L."/>
            <person name="Buchanan P."/>
            <person name="Buyck B."/>
            <person name="Bense V."/>
            <person name="Catcheside P."/>
            <person name="Chovatia M."/>
            <person name="Cooper J."/>
            <person name="Damon W."/>
            <person name="Desjardin D."/>
            <person name="Finy P."/>
            <person name="Geml J."/>
            <person name="Haridas S."/>
            <person name="Hughes K."/>
            <person name="Justo A."/>
            <person name="Karasinski D."/>
            <person name="Kautmanova I."/>
            <person name="Kiss B."/>
            <person name="Kocsube S."/>
            <person name="Kotiranta H."/>
            <person name="LaButti K.M."/>
            <person name="Lechner B.E."/>
            <person name="Liimatainen K."/>
            <person name="Lipzen A."/>
            <person name="Lukacs Z."/>
            <person name="Mihaltcheva S."/>
            <person name="Morgado L.N."/>
            <person name="Niskanen T."/>
            <person name="Noordeloos M.E."/>
            <person name="Ohm R.A."/>
            <person name="Ortiz-Santana B."/>
            <person name="Ovrebo C."/>
            <person name="Racz N."/>
            <person name="Riley R."/>
            <person name="Savchenko A."/>
            <person name="Shiryaev A."/>
            <person name="Soop K."/>
            <person name="Spirin V."/>
            <person name="Szebenyi C."/>
            <person name="Tomsovsky M."/>
            <person name="Tulloss R.E."/>
            <person name="Uehling J."/>
            <person name="Grigoriev I.V."/>
            <person name="Vagvolgyi C."/>
            <person name="Papp T."/>
            <person name="Martin F.M."/>
            <person name="Miettinen O."/>
            <person name="Hibbett D.S."/>
            <person name="Nagy L.G."/>
        </authorList>
    </citation>
    <scope>NUCLEOTIDE SEQUENCE [LARGE SCALE GENOMIC DNA]</scope>
    <source>
        <strain evidence="9 10">CBS 309.79</strain>
    </source>
</reference>
<dbReference type="AlphaFoldDB" id="A0A5C3QVJ7"/>
<evidence type="ECO:0000313" key="10">
    <source>
        <dbReference type="Proteomes" id="UP000305067"/>
    </source>
</evidence>
<dbReference type="PANTHER" id="PTHR12922">
    <property type="entry name" value="UBIQUINONE BIOSYNTHESIS PROTEIN"/>
    <property type="match status" value="1"/>
</dbReference>
<dbReference type="GO" id="GO:0031314">
    <property type="term" value="C:extrinsic component of mitochondrial inner membrane"/>
    <property type="evidence" value="ECO:0007669"/>
    <property type="project" value="UniProtKB-UniRule"/>
</dbReference>
<comment type="similarity">
    <text evidence="7">Belongs to the COQ4 family.</text>
</comment>
<feature type="binding site" evidence="7">
    <location>
        <position position="193"/>
    </location>
    <ligand>
        <name>Zn(2+)</name>
        <dbReference type="ChEBI" id="CHEBI:29105"/>
    </ligand>
</feature>
<evidence type="ECO:0000256" key="1">
    <source>
        <dbReference type="ARBA" id="ARBA00022688"/>
    </source>
</evidence>
<comment type="cofactor">
    <cofactor evidence="7">
        <name>Zn(2+)</name>
        <dbReference type="ChEBI" id="CHEBI:29105"/>
    </cofactor>
</comment>
<dbReference type="STRING" id="1884261.A0A5C3QVJ7"/>
<comment type="subcellular location">
    <subcellularLocation>
        <location evidence="7">Mitochondrion inner membrane</location>
        <topology evidence="7">Peripheral membrane protein</topology>
        <orientation evidence="7">Matrix side</orientation>
    </subcellularLocation>
</comment>
<dbReference type="InterPro" id="IPR027540">
    <property type="entry name" value="Coq4_euk"/>
</dbReference>
<keyword evidence="5 7" id="KW-0456">Lyase</keyword>
<feature type="binding site" evidence="7">
    <location>
        <position position="205"/>
    </location>
    <ligand>
        <name>Zn(2+)</name>
        <dbReference type="ChEBI" id="CHEBI:29105"/>
    </ligand>
</feature>
<keyword evidence="10" id="KW-1185">Reference proteome</keyword>
<feature type="compositionally biased region" description="Low complexity" evidence="8">
    <location>
        <begin position="38"/>
        <end position="51"/>
    </location>
</feature>
<comment type="pathway">
    <text evidence="7">Cofactor biosynthesis; ubiquinone biosynthesis.</text>
</comment>
<gene>
    <name evidence="7" type="primary">COQ4</name>
    <name evidence="9" type="ORF">BDV98DRAFT_524436</name>
</gene>
<organism evidence="9 10">
    <name type="scientific">Pterulicium gracile</name>
    <dbReference type="NCBI Taxonomy" id="1884261"/>
    <lineage>
        <taxon>Eukaryota</taxon>
        <taxon>Fungi</taxon>
        <taxon>Dikarya</taxon>
        <taxon>Basidiomycota</taxon>
        <taxon>Agaricomycotina</taxon>
        <taxon>Agaricomycetes</taxon>
        <taxon>Agaricomycetidae</taxon>
        <taxon>Agaricales</taxon>
        <taxon>Pleurotineae</taxon>
        <taxon>Pterulaceae</taxon>
        <taxon>Pterulicium</taxon>
    </lineage>
</organism>
<protein>
    <recommendedName>
        <fullName evidence="6">4-hydroxy-3-methoxy-5-polyprenylbenzoate decarboxylase</fullName>
    </recommendedName>
</protein>
<dbReference type="PANTHER" id="PTHR12922:SF7">
    <property type="entry name" value="UBIQUINONE BIOSYNTHESIS PROTEIN COQ4 HOMOLOG, MITOCHONDRIAL"/>
    <property type="match status" value="1"/>
</dbReference>
<feature type="binding site" evidence="7">
    <location>
        <position position="190"/>
    </location>
    <ligand>
        <name>Zn(2+)</name>
        <dbReference type="ChEBI" id="CHEBI:29105"/>
    </ligand>
</feature>
<evidence type="ECO:0000256" key="4">
    <source>
        <dbReference type="ARBA" id="ARBA00023136"/>
    </source>
</evidence>
<feature type="region of interest" description="Disordered" evidence="8">
    <location>
        <begin position="36"/>
        <end position="57"/>
    </location>
</feature>
<accession>A0A5C3QVJ7</accession>
<dbReference type="GO" id="GO:0008270">
    <property type="term" value="F:zinc ion binding"/>
    <property type="evidence" value="ECO:0007669"/>
    <property type="project" value="UniProtKB-UniRule"/>
</dbReference>
<keyword evidence="2 7" id="KW-0999">Mitochondrion inner membrane</keyword>
<keyword evidence="1 7" id="KW-0831">Ubiquinone biosynthesis</keyword>
<evidence type="ECO:0000256" key="8">
    <source>
        <dbReference type="SAM" id="MobiDB-lite"/>
    </source>
</evidence>
<dbReference type="InterPro" id="IPR007715">
    <property type="entry name" value="Coq4"/>
</dbReference>
<dbReference type="EMBL" id="ML178818">
    <property type="protein sequence ID" value="TFL04389.1"/>
    <property type="molecule type" value="Genomic_DNA"/>
</dbReference>
<keyword evidence="7" id="KW-0479">Metal-binding</keyword>